<protein>
    <submittedName>
        <fullName evidence="1">Putative rte ele1 orf1-h 1e-60-j 4</fullName>
    </submittedName>
</protein>
<name>A0A0K8RKF5_IXORI</name>
<evidence type="ECO:0000313" key="1">
    <source>
        <dbReference type="EMBL" id="JAA71575.1"/>
    </source>
</evidence>
<dbReference type="AlphaFoldDB" id="A0A0K8RKF5"/>
<sequence>MTVDTVAKKTFDLLISSGGCTNVVTRPTRVTCQSQTLIDLFISNCSSECMKAGVIGCDLSDHLPIFIAVKSIPGGISKTQRTMIQKISPDQLDRFRSAAPNVNWSGVTAGKNNGPNGDVTIAFMELFVELYNRYFPFKSIKISKRIRKPWVTHDLLCKIRIKNSLFSQFAKSRATWMTSRRFKIYRNILNKRAKSVQENVITPMFSRQRQGRTDIMWRQLNSLLNRKRPSSSPEKIVNNGIELSGCSLANAFNEHFINCYGHCCIF</sequence>
<accession>A0A0K8RKF5</accession>
<dbReference type="EMBL" id="GADI01002233">
    <property type="protein sequence ID" value="JAA71575.1"/>
    <property type="molecule type" value="mRNA"/>
</dbReference>
<dbReference type="PANTHER" id="PTHR47510">
    <property type="entry name" value="REVERSE TRANSCRIPTASE DOMAIN-CONTAINING PROTEIN"/>
    <property type="match status" value="1"/>
</dbReference>
<organism evidence="1">
    <name type="scientific">Ixodes ricinus</name>
    <name type="common">Common tick</name>
    <name type="synonym">Acarus ricinus</name>
    <dbReference type="NCBI Taxonomy" id="34613"/>
    <lineage>
        <taxon>Eukaryota</taxon>
        <taxon>Metazoa</taxon>
        <taxon>Ecdysozoa</taxon>
        <taxon>Arthropoda</taxon>
        <taxon>Chelicerata</taxon>
        <taxon>Arachnida</taxon>
        <taxon>Acari</taxon>
        <taxon>Parasitiformes</taxon>
        <taxon>Ixodida</taxon>
        <taxon>Ixodoidea</taxon>
        <taxon>Ixodidae</taxon>
        <taxon>Ixodinae</taxon>
        <taxon>Ixodes</taxon>
    </lineage>
</organism>
<reference evidence="1" key="1">
    <citation type="submission" date="2012-12" db="EMBL/GenBank/DDBJ databases">
        <title>Identification and characterization of a phenylalanine ammonia-lyase gene family in Isatis indigotica Fort.</title>
        <authorList>
            <person name="Liu Q."/>
            <person name="Chen J."/>
            <person name="Zhou X."/>
            <person name="Di P."/>
            <person name="Xiao Y."/>
            <person name="Xuan H."/>
            <person name="Zhang L."/>
            <person name="Chen W."/>
        </authorList>
    </citation>
    <scope>NUCLEOTIDE SEQUENCE</scope>
    <source>
        <tissue evidence="1">Salivary gland</tissue>
    </source>
</reference>
<proteinExistence type="evidence at transcript level"/>
<dbReference type="PANTHER" id="PTHR47510:SF3">
    <property type="entry name" value="ENDO_EXONUCLEASE_PHOSPHATASE DOMAIN-CONTAINING PROTEIN"/>
    <property type="match status" value="1"/>
</dbReference>